<dbReference type="STRING" id="387005.A0A183H027"/>
<evidence type="ECO:0000313" key="1">
    <source>
        <dbReference type="EMBL" id="VDO27275.1"/>
    </source>
</evidence>
<gene>
    <name evidence="1" type="ORF">OFLC_LOCUS837</name>
</gene>
<reference evidence="3" key="1">
    <citation type="submission" date="2016-06" db="UniProtKB">
        <authorList>
            <consortium name="WormBaseParasite"/>
        </authorList>
    </citation>
    <scope>IDENTIFICATION</scope>
</reference>
<accession>A0A183H027</accession>
<sequence>MTMDSASSSTPAESSSFEQRFHDRMKVLNFTKQKLDFEMEKLCVRSHSQPLNYIHSILSNAKISDLEKPVSRNYQESGHETQRFQEDSSITKTDPVHEKMVEMEESVVRTIPNIEKYLFPLFLYVIQNVEVEMKNNSLEKHAVDPLMVRYMKMIEDQREKVESVIEQTPKKEDVIT</sequence>
<protein>
    <submittedName>
        <fullName evidence="3">BESS domain-containing protein</fullName>
    </submittedName>
</protein>
<name>A0A183H027_9BILA</name>
<dbReference type="WBParaSite" id="OFLC_0000083601-mRNA-1">
    <property type="protein sequence ID" value="OFLC_0000083601-mRNA-1"/>
    <property type="gene ID" value="OFLC_0000083601"/>
</dbReference>
<evidence type="ECO:0000313" key="2">
    <source>
        <dbReference type="Proteomes" id="UP000267606"/>
    </source>
</evidence>
<organism evidence="3">
    <name type="scientific">Onchocerca flexuosa</name>
    <dbReference type="NCBI Taxonomy" id="387005"/>
    <lineage>
        <taxon>Eukaryota</taxon>
        <taxon>Metazoa</taxon>
        <taxon>Ecdysozoa</taxon>
        <taxon>Nematoda</taxon>
        <taxon>Chromadorea</taxon>
        <taxon>Rhabditida</taxon>
        <taxon>Spirurina</taxon>
        <taxon>Spiruromorpha</taxon>
        <taxon>Filarioidea</taxon>
        <taxon>Onchocercidae</taxon>
        <taxon>Onchocerca</taxon>
    </lineage>
</organism>
<dbReference type="Proteomes" id="UP000267606">
    <property type="component" value="Unassembled WGS sequence"/>
</dbReference>
<reference evidence="1 2" key="2">
    <citation type="submission" date="2018-11" db="EMBL/GenBank/DDBJ databases">
        <authorList>
            <consortium name="Pathogen Informatics"/>
        </authorList>
    </citation>
    <scope>NUCLEOTIDE SEQUENCE [LARGE SCALE GENOMIC DNA]</scope>
</reference>
<evidence type="ECO:0000313" key="3">
    <source>
        <dbReference type="WBParaSite" id="OFLC_0000083601-mRNA-1"/>
    </source>
</evidence>
<proteinExistence type="predicted"/>
<dbReference type="EMBL" id="UZAJ01000334">
    <property type="protein sequence ID" value="VDO27275.1"/>
    <property type="molecule type" value="Genomic_DNA"/>
</dbReference>
<dbReference type="AlphaFoldDB" id="A0A183H027"/>
<keyword evidence="2" id="KW-1185">Reference proteome</keyword>